<evidence type="ECO:0000313" key="1">
    <source>
        <dbReference type="EMBL" id="STT47423.1"/>
    </source>
</evidence>
<accession>A0A377VYE6</accession>
<sequence length="40" mass="4572">MNHISANYLPLVVRKQLGLYCLSSRTFRNKCPATRCACSR</sequence>
<name>A0A377VYE6_KLEPN</name>
<dbReference type="GO" id="GO:0004673">
    <property type="term" value="F:protein histidine kinase activity"/>
    <property type="evidence" value="ECO:0007669"/>
    <property type="project" value="UniProtKB-EC"/>
</dbReference>
<dbReference type="EC" id="2.7.13.3" evidence="1"/>
<organism evidence="1 2">
    <name type="scientific">Klebsiella pneumoniae</name>
    <dbReference type="NCBI Taxonomy" id="573"/>
    <lineage>
        <taxon>Bacteria</taxon>
        <taxon>Pseudomonadati</taxon>
        <taxon>Pseudomonadota</taxon>
        <taxon>Gammaproteobacteria</taxon>
        <taxon>Enterobacterales</taxon>
        <taxon>Enterobacteriaceae</taxon>
        <taxon>Klebsiella/Raoultella group</taxon>
        <taxon>Klebsiella</taxon>
        <taxon>Klebsiella pneumoniae complex</taxon>
    </lineage>
</organism>
<proteinExistence type="predicted"/>
<dbReference type="EMBL" id="UGLB01000003">
    <property type="protein sequence ID" value="STT47423.1"/>
    <property type="molecule type" value="Genomic_DNA"/>
</dbReference>
<evidence type="ECO:0000313" key="2">
    <source>
        <dbReference type="Proteomes" id="UP000255099"/>
    </source>
</evidence>
<dbReference type="AlphaFoldDB" id="A0A377VYE6"/>
<protein>
    <submittedName>
        <fullName evidence="1">Two-component sensor protein RcsC</fullName>
        <ecNumber evidence="1">2.7.13.3</ecNumber>
    </submittedName>
</protein>
<dbReference type="Proteomes" id="UP000255099">
    <property type="component" value="Unassembled WGS sequence"/>
</dbReference>
<gene>
    <name evidence="1" type="primary">rcsC_3</name>
    <name evidence="1" type="ORF">NCTC9637_02337</name>
</gene>
<keyword evidence="1" id="KW-0808">Transferase</keyword>
<reference evidence="1 2" key="1">
    <citation type="submission" date="2018-06" db="EMBL/GenBank/DDBJ databases">
        <authorList>
            <consortium name="Pathogen Informatics"/>
            <person name="Doyle S."/>
        </authorList>
    </citation>
    <scope>NUCLEOTIDE SEQUENCE [LARGE SCALE GENOMIC DNA]</scope>
    <source>
        <strain evidence="1 2">NCTC9637</strain>
    </source>
</reference>